<feature type="compositionally biased region" description="Basic and acidic residues" evidence="1">
    <location>
        <begin position="124"/>
        <end position="135"/>
    </location>
</feature>
<dbReference type="OrthoDB" id="769352at2"/>
<dbReference type="Proteomes" id="UP000192678">
    <property type="component" value="Unassembled WGS sequence"/>
</dbReference>
<protein>
    <submittedName>
        <fullName evidence="2">Uncharacterized protein</fullName>
    </submittedName>
</protein>
<dbReference type="EMBL" id="FWYB01000013">
    <property type="protein sequence ID" value="SMD10086.1"/>
    <property type="molecule type" value="Genomic_DNA"/>
</dbReference>
<evidence type="ECO:0000313" key="2">
    <source>
        <dbReference type="EMBL" id="SMD10086.1"/>
    </source>
</evidence>
<feature type="region of interest" description="Disordered" evidence="1">
    <location>
        <begin position="85"/>
        <end position="135"/>
    </location>
</feature>
<dbReference type="STRING" id="475255.SAMN04488101_11332"/>
<dbReference type="AlphaFoldDB" id="A0A1W2ELB4"/>
<gene>
    <name evidence="2" type="ORF">SAMN04488101_11332</name>
</gene>
<sequence>MSKIAEPWEPFEIQVLIEGQIEKILVVPDQEEARYQLFDDLTSLGSVWSEQKESGMVWCAEGMIARELLDQVGEQIEQNTMWLREEDIGQSKRGSGIVPGDQIQGSDADQDKGGENDCGLIPDDDLRGSDADIDR</sequence>
<organism evidence="2 3">
    <name type="scientific">Pedobacter nyackensis</name>
    <dbReference type="NCBI Taxonomy" id="475255"/>
    <lineage>
        <taxon>Bacteria</taxon>
        <taxon>Pseudomonadati</taxon>
        <taxon>Bacteroidota</taxon>
        <taxon>Sphingobacteriia</taxon>
        <taxon>Sphingobacteriales</taxon>
        <taxon>Sphingobacteriaceae</taxon>
        <taxon>Pedobacter</taxon>
    </lineage>
</organism>
<keyword evidence="3" id="KW-1185">Reference proteome</keyword>
<evidence type="ECO:0000313" key="3">
    <source>
        <dbReference type="Proteomes" id="UP000192678"/>
    </source>
</evidence>
<dbReference type="RefSeq" id="WP_084291178.1">
    <property type="nucleotide sequence ID" value="NZ_FWYB01000013.1"/>
</dbReference>
<name>A0A1W2ELB4_9SPHI</name>
<reference evidence="2 3" key="1">
    <citation type="submission" date="2017-04" db="EMBL/GenBank/DDBJ databases">
        <authorList>
            <person name="Afonso C.L."/>
            <person name="Miller P.J."/>
            <person name="Scott M.A."/>
            <person name="Spackman E."/>
            <person name="Goraichik I."/>
            <person name="Dimitrov K.M."/>
            <person name="Suarez D.L."/>
            <person name="Swayne D.E."/>
        </authorList>
    </citation>
    <scope>NUCLEOTIDE SEQUENCE [LARGE SCALE GENOMIC DNA]</scope>
    <source>
        <strain evidence="2 3">DSM 19625</strain>
    </source>
</reference>
<evidence type="ECO:0000256" key="1">
    <source>
        <dbReference type="SAM" id="MobiDB-lite"/>
    </source>
</evidence>
<accession>A0A1W2ELB4</accession>
<proteinExistence type="predicted"/>